<name>A0A225V885_9STRA</name>
<feature type="domain" description="Integrase zinc-binding" evidence="1">
    <location>
        <begin position="105"/>
        <end position="142"/>
    </location>
</feature>
<dbReference type="AlphaFoldDB" id="A0A225V885"/>
<dbReference type="PANTHER" id="PTHR37984">
    <property type="entry name" value="PROTEIN CBG26694"/>
    <property type="match status" value="1"/>
</dbReference>
<keyword evidence="3" id="KW-1185">Reference proteome</keyword>
<dbReference type="Gene3D" id="1.10.340.70">
    <property type="match status" value="1"/>
</dbReference>
<dbReference type="PANTHER" id="PTHR37984:SF5">
    <property type="entry name" value="PROTEIN NYNRIN-LIKE"/>
    <property type="match status" value="1"/>
</dbReference>
<accession>A0A225V885</accession>
<reference evidence="3" key="1">
    <citation type="submission" date="2017-03" db="EMBL/GenBank/DDBJ databases">
        <title>Phytopthora megakarya and P. palmivora, two closely related causual agents of cacao black pod achieved similar genome size and gene model numbers by different mechanisms.</title>
        <authorList>
            <person name="Ali S."/>
            <person name="Shao J."/>
            <person name="Larry D.J."/>
            <person name="Kronmiller B."/>
            <person name="Shen D."/>
            <person name="Strem M.D."/>
            <person name="Melnick R.L."/>
            <person name="Guiltinan M.J."/>
            <person name="Tyler B.M."/>
            <person name="Meinhardt L.W."/>
            <person name="Bailey B.A."/>
        </authorList>
    </citation>
    <scope>NUCLEOTIDE SEQUENCE [LARGE SCALE GENOMIC DNA]</scope>
    <source>
        <strain evidence="3">zdho120</strain>
    </source>
</reference>
<dbReference type="InterPro" id="IPR050951">
    <property type="entry name" value="Retrovirus_Pol_polyprotein"/>
</dbReference>
<dbReference type="EMBL" id="NBNE01007092">
    <property type="protein sequence ID" value="OWZ01118.1"/>
    <property type="molecule type" value="Genomic_DNA"/>
</dbReference>
<dbReference type="OrthoDB" id="101303at2759"/>
<sequence length="506" mass="57210">MPGYRNLVILNRLDEILIPKTENPVVRVAAVTTRAGRARSPAGGMEEDLIREIRIDRIKQTQEEEVWIAGMKKYLSGSIADLTQAEARSGGKIAADYEIDELVAPETLQSAVLHHYHTTSEGGRQGVGRTYQRIRDHFHWRGYIGMFSDMWGNAWIAKQKKENRSHKGNTELLIWVDLFTGYVIAKASSSPSGQTVAESSLKMYGRDLDQRDWDEYAERLTFAINTAHDRIRGDTPHYLVHVWDPTSTLEATLPQAREQVNARLKEAIADRPGRHNEDVGSHQIEAGSRILLYLDRVKEGYARKLAHLWHGPFRVAEKITEFSVKLEIAGTGYQIFPVVHLSKLKLVKDFPDRPRVELTRWMKRIDSISMRSCFRRTAGSQASGPDLGYAEWEEDAIWSDLPRIPDPAGEVREEHISFVQITFGEIRSSPSWSWGKLEIRHPALTSMKLEANHSKIIVQLSSAGSPGVEIQADLIALRNRLISGRVAIDEHPIPILGSLGELLDRR</sequence>
<gene>
    <name evidence="2" type="ORF">PHMEG_00027562</name>
</gene>
<evidence type="ECO:0000313" key="2">
    <source>
        <dbReference type="EMBL" id="OWZ01118.1"/>
    </source>
</evidence>
<proteinExistence type="predicted"/>
<dbReference type="Proteomes" id="UP000198211">
    <property type="component" value="Unassembled WGS sequence"/>
</dbReference>
<protein>
    <recommendedName>
        <fullName evidence="1">Integrase zinc-binding domain-containing protein</fullName>
    </recommendedName>
</protein>
<feature type="non-terminal residue" evidence="2">
    <location>
        <position position="1"/>
    </location>
</feature>
<evidence type="ECO:0000313" key="3">
    <source>
        <dbReference type="Proteomes" id="UP000198211"/>
    </source>
</evidence>
<evidence type="ECO:0000259" key="1">
    <source>
        <dbReference type="Pfam" id="PF17921"/>
    </source>
</evidence>
<comment type="caution">
    <text evidence="2">The sequence shown here is derived from an EMBL/GenBank/DDBJ whole genome shotgun (WGS) entry which is preliminary data.</text>
</comment>
<dbReference type="Pfam" id="PF17921">
    <property type="entry name" value="Integrase_H2C2"/>
    <property type="match status" value="1"/>
</dbReference>
<organism evidence="2 3">
    <name type="scientific">Phytophthora megakarya</name>
    <dbReference type="NCBI Taxonomy" id="4795"/>
    <lineage>
        <taxon>Eukaryota</taxon>
        <taxon>Sar</taxon>
        <taxon>Stramenopiles</taxon>
        <taxon>Oomycota</taxon>
        <taxon>Peronosporomycetes</taxon>
        <taxon>Peronosporales</taxon>
        <taxon>Peronosporaceae</taxon>
        <taxon>Phytophthora</taxon>
    </lineage>
</organism>
<dbReference type="InterPro" id="IPR041588">
    <property type="entry name" value="Integrase_H2C2"/>
</dbReference>